<accession>A0A943EL07</accession>
<dbReference type="Proteomes" id="UP000754226">
    <property type="component" value="Unassembled WGS sequence"/>
</dbReference>
<gene>
    <name evidence="1" type="ORF">KHX13_05790</name>
</gene>
<evidence type="ECO:0000313" key="1">
    <source>
        <dbReference type="EMBL" id="MBS5519827.1"/>
    </source>
</evidence>
<proteinExistence type="predicted"/>
<dbReference type="AlphaFoldDB" id="A0A943EL07"/>
<sequence>MDFLIGEDAAVRMQDVVAVYIRAATLPAGQNRFFVLAKIRNSDDALSLATCETMDEANDVLKDAVNKIQEETEEE</sequence>
<name>A0A943EL07_9FIRM</name>
<comment type="caution">
    <text evidence="1">The sequence shown here is derived from an EMBL/GenBank/DDBJ whole genome shotgun (WGS) entry which is preliminary data.</text>
</comment>
<dbReference type="EMBL" id="JAGZCZ010000005">
    <property type="protein sequence ID" value="MBS5519827.1"/>
    <property type="molecule type" value="Genomic_DNA"/>
</dbReference>
<evidence type="ECO:0000313" key="2">
    <source>
        <dbReference type="Proteomes" id="UP000754226"/>
    </source>
</evidence>
<reference evidence="1" key="1">
    <citation type="submission" date="2021-02" db="EMBL/GenBank/DDBJ databases">
        <title>Infant gut strain persistence is associated with maternal origin, phylogeny, and functional potential including surface adhesion and iron acquisition.</title>
        <authorList>
            <person name="Lou Y.C."/>
        </authorList>
    </citation>
    <scope>NUCLEOTIDE SEQUENCE</scope>
    <source>
        <strain evidence="1">L3_106_000M1_dasL3_106_000M1_concoct_15</strain>
    </source>
</reference>
<organism evidence="1 2">
    <name type="scientific">Acidaminococcus intestini</name>
    <dbReference type="NCBI Taxonomy" id="187327"/>
    <lineage>
        <taxon>Bacteria</taxon>
        <taxon>Bacillati</taxon>
        <taxon>Bacillota</taxon>
        <taxon>Negativicutes</taxon>
        <taxon>Acidaminococcales</taxon>
        <taxon>Acidaminococcaceae</taxon>
        <taxon>Acidaminococcus</taxon>
    </lineage>
</organism>
<protein>
    <submittedName>
        <fullName evidence="1">Uncharacterized protein</fullName>
    </submittedName>
</protein>